<dbReference type="PROSITE" id="PS50048">
    <property type="entry name" value="ZN2_CY6_FUNGAL_2"/>
    <property type="match status" value="1"/>
</dbReference>
<dbReference type="InterPro" id="IPR001138">
    <property type="entry name" value="Zn2Cys6_DnaBD"/>
</dbReference>
<dbReference type="PANTHER" id="PTHR37534:SF7">
    <property type="entry name" value="TRANSCRIPTIONAL ACTIVATOR PROTEIN UGA3"/>
    <property type="match status" value="1"/>
</dbReference>
<accession>A0A420Y5J5</accession>
<dbReference type="SUPFAM" id="SSF57701">
    <property type="entry name" value="Zn2/Cys6 DNA-binding domain"/>
    <property type="match status" value="1"/>
</dbReference>
<dbReference type="GO" id="GO:0045944">
    <property type="term" value="P:positive regulation of transcription by RNA polymerase II"/>
    <property type="evidence" value="ECO:0007669"/>
    <property type="project" value="TreeGrafter"/>
</dbReference>
<dbReference type="PROSITE" id="PS00463">
    <property type="entry name" value="ZN2_CY6_FUNGAL_1"/>
    <property type="match status" value="1"/>
</dbReference>
<reference evidence="4 5" key="1">
    <citation type="submission" date="2018-08" db="EMBL/GenBank/DDBJ databases">
        <title>Draft genome of the lignicolous fungus Coniochaeta pulveracea.</title>
        <authorList>
            <person name="Borstlap C.J."/>
            <person name="De Witt R.N."/>
            <person name="Botha A."/>
            <person name="Volschenk H."/>
        </authorList>
    </citation>
    <scope>NUCLEOTIDE SEQUENCE [LARGE SCALE GENOMIC DNA]</scope>
    <source>
        <strain evidence="4 5">CAB683</strain>
    </source>
</reference>
<dbReference type="PANTHER" id="PTHR37534">
    <property type="entry name" value="TRANSCRIPTIONAL ACTIVATOR PROTEIN UGA3"/>
    <property type="match status" value="1"/>
</dbReference>
<evidence type="ECO:0000313" key="5">
    <source>
        <dbReference type="Proteomes" id="UP000275385"/>
    </source>
</evidence>
<keyword evidence="1" id="KW-0539">Nucleus</keyword>
<dbReference type="GO" id="GO:0000976">
    <property type="term" value="F:transcription cis-regulatory region binding"/>
    <property type="evidence" value="ECO:0007669"/>
    <property type="project" value="TreeGrafter"/>
</dbReference>
<organism evidence="4 5">
    <name type="scientific">Coniochaeta pulveracea</name>
    <dbReference type="NCBI Taxonomy" id="177199"/>
    <lineage>
        <taxon>Eukaryota</taxon>
        <taxon>Fungi</taxon>
        <taxon>Dikarya</taxon>
        <taxon>Ascomycota</taxon>
        <taxon>Pezizomycotina</taxon>
        <taxon>Sordariomycetes</taxon>
        <taxon>Sordariomycetidae</taxon>
        <taxon>Coniochaetales</taxon>
        <taxon>Coniochaetaceae</taxon>
        <taxon>Coniochaeta</taxon>
    </lineage>
</organism>
<feature type="region of interest" description="Disordered" evidence="2">
    <location>
        <begin position="1"/>
        <end position="20"/>
    </location>
</feature>
<dbReference type="EMBL" id="QVQW01000046">
    <property type="protein sequence ID" value="RKU43151.1"/>
    <property type="molecule type" value="Genomic_DNA"/>
</dbReference>
<keyword evidence="5" id="KW-1185">Reference proteome</keyword>
<feature type="domain" description="Zn(2)-C6 fungal-type" evidence="3">
    <location>
        <begin position="24"/>
        <end position="53"/>
    </location>
</feature>
<dbReference type="CDD" id="cd00067">
    <property type="entry name" value="GAL4"/>
    <property type="match status" value="1"/>
</dbReference>
<dbReference type="GO" id="GO:0000981">
    <property type="term" value="F:DNA-binding transcription factor activity, RNA polymerase II-specific"/>
    <property type="evidence" value="ECO:0007669"/>
    <property type="project" value="InterPro"/>
</dbReference>
<gene>
    <name evidence="4" type="ORF">DL546_002481</name>
</gene>
<feature type="region of interest" description="Disordered" evidence="2">
    <location>
        <begin position="142"/>
        <end position="193"/>
    </location>
</feature>
<sequence>MSASPATSDTPRRNKTPIVRTRTGCQNCRNRRRKCDEARPECLGCTKRGIKCSGYERAISFKDVSDQAAEASRKFEEARWAAIRTGDDRPRKRARASQDPDAATPVVSEQSPRDSAIELASPAVIEDVTGRDRSMALSELLCQQPPTPQPSSHSRAPSTASWHPTTMAQTYSTSSFQSPVDPALRRSTPSYSSPATLDYEEQRRRASHAAVVPFQQQDQHTIPPITELSHSCSVGAADANEAALIVHFENELIPKFPVAMSFGPSYMENSCFRNAILALASVSKCSKTISAPPGSEIPIPTTQLRRSAVGREFYGIAVSELHHHLDSSDPTTTKHHAAAALMLAYYEIETGSSFGSLRHARGLDALLSRLDMTGPEALLAGSGSAGASLTPPIPHKIFKAWRMLRYDLRFISSPYRHTPLRRDVYDPYAAYDPQLAIRDAYTLAWNLCGRVLQEGSFPPDPEKGSRSKQFAVWVRDVAGRMCDRRNVDLEDYHKEDITDEDVIQRCQVLSRALDAWHSNLPESDKPIPKVGEANPFLTGRSFDPILIMGFSGGYWRAFEYEMYLSARIMISYLISVYGRHVPSGPRSSPAETAAWSNMLFGVVCGMQQRQMSFSYVATVNNISLGAMLCEGTTAINAVLDGVIPYVLSKGLPQADLPDWLYLQKGMEICRRERLRGKAIRGAYLTLDEDYEKGHFDPSCSFVAFGDHNGKGFFRGLYSIDGDYVDSLV</sequence>
<dbReference type="InterPro" id="IPR036864">
    <property type="entry name" value="Zn2-C6_fun-type_DNA-bd_sf"/>
</dbReference>
<dbReference type="Gene3D" id="4.10.240.10">
    <property type="entry name" value="Zn(2)-C6 fungal-type DNA-binding domain"/>
    <property type="match status" value="1"/>
</dbReference>
<evidence type="ECO:0000256" key="1">
    <source>
        <dbReference type="ARBA" id="ARBA00023242"/>
    </source>
</evidence>
<protein>
    <recommendedName>
        <fullName evidence="3">Zn(2)-C6 fungal-type domain-containing protein</fullName>
    </recommendedName>
</protein>
<evidence type="ECO:0000256" key="2">
    <source>
        <dbReference type="SAM" id="MobiDB-lite"/>
    </source>
</evidence>
<evidence type="ECO:0000259" key="3">
    <source>
        <dbReference type="PROSITE" id="PS50048"/>
    </source>
</evidence>
<feature type="compositionally biased region" description="Polar residues" evidence="2">
    <location>
        <begin position="155"/>
        <end position="178"/>
    </location>
</feature>
<dbReference type="GO" id="GO:0005634">
    <property type="term" value="C:nucleus"/>
    <property type="evidence" value="ECO:0007669"/>
    <property type="project" value="TreeGrafter"/>
</dbReference>
<evidence type="ECO:0000313" key="4">
    <source>
        <dbReference type="EMBL" id="RKU43151.1"/>
    </source>
</evidence>
<comment type="caution">
    <text evidence="4">The sequence shown here is derived from an EMBL/GenBank/DDBJ whole genome shotgun (WGS) entry which is preliminary data.</text>
</comment>
<dbReference type="OrthoDB" id="39175at2759"/>
<dbReference type="STRING" id="177199.A0A420Y5J5"/>
<dbReference type="SMART" id="SM00066">
    <property type="entry name" value="GAL4"/>
    <property type="match status" value="1"/>
</dbReference>
<feature type="region of interest" description="Disordered" evidence="2">
    <location>
        <begin position="83"/>
        <end position="125"/>
    </location>
</feature>
<dbReference type="Proteomes" id="UP000275385">
    <property type="component" value="Unassembled WGS sequence"/>
</dbReference>
<dbReference type="Pfam" id="PF00172">
    <property type="entry name" value="Zn_clus"/>
    <property type="match status" value="1"/>
</dbReference>
<dbReference type="AlphaFoldDB" id="A0A420Y5J5"/>
<proteinExistence type="predicted"/>
<name>A0A420Y5J5_9PEZI</name>
<dbReference type="GO" id="GO:0008270">
    <property type="term" value="F:zinc ion binding"/>
    <property type="evidence" value="ECO:0007669"/>
    <property type="project" value="InterPro"/>
</dbReference>